<feature type="compositionally biased region" description="Polar residues" evidence="1">
    <location>
        <begin position="74"/>
        <end position="87"/>
    </location>
</feature>
<evidence type="ECO:0000313" key="2">
    <source>
        <dbReference type="EMBL" id="JAU41819.1"/>
    </source>
</evidence>
<organism evidence="2">
    <name type="scientific">Noccaea caerulescens</name>
    <name type="common">Alpine penny-cress</name>
    <name type="synonym">Thlaspi caerulescens</name>
    <dbReference type="NCBI Taxonomy" id="107243"/>
    <lineage>
        <taxon>Eukaryota</taxon>
        <taxon>Viridiplantae</taxon>
        <taxon>Streptophyta</taxon>
        <taxon>Embryophyta</taxon>
        <taxon>Tracheophyta</taxon>
        <taxon>Spermatophyta</taxon>
        <taxon>Magnoliopsida</taxon>
        <taxon>eudicotyledons</taxon>
        <taxon>Gunneridae</taxon>
        <taxon>Pentapetalae</taxon>
        <taxon>rosids</taxon>
        <taxon>malvids</taxon>
        <taxon>Brassicales</taxon>
        <taxon>Brassicaceae</taxon>
        <taxon>Coluteocarpeae</taxon>
        <taxon>Noccaea</taxon>
    </lineage>
</organism>
<sequence length="173" mass="18975">MEGVGSRLSRTSSRYSGPAATAVFSGRVRKWKKKWIRVSTSSVGVFRASKSNGRNNNSGNSPHHLLLHKWTPLPSATATASDANGSGDTEEPPKRRFRYAPVAMLEYREKVATKESEIEALAEETDDFDTESPLPRAVELDMNVTDTDQTMKAKTTGLLNLGLCLNSEGTEEE</sequence>
<dbReference type="AlphaFoldDB" id="A0A1J3FCI7"/>
<proteinExistence type="predicted"/>
<feature type="region of interest" description="Disordered" evidence="1">
    <location>
        <begin position="71"/>
        <end position="97"/>
    </location>
</feature>
<dbReference type="PANTHER" id="PTHR34572">
    <property type="entry name" value="GOLGIN FAMILY A PROTEIN"/>
    <property type="match status" value="1"/>
</dbReference>
<name>A0A1J3FCI7_NOCCA</name>
<dbReference type="EMBL" id="GEVK01011013">
    <property type="protein sequence ID" value="JAU41819.1"/>
    <property type="molecule type" value="Transcribed_RNA"/>
</dbReference>
<evidence type="ECO:0000256" key="1">
    <source>
        <dbReference type="SAM" id="MobiDB-lite"/>
    </source>
</evidence>
<dbReference type="PANTHER" id="PTHR34572:SF8">
    <property type="entry name" value="(RAPE) HYPOTHETICAL PROTEIN"/>
    <property type="match status" value="1"/>
</dbReference>
<reference evidence="2" key="1">
    <citation type="submission" date="2016-07" db="EMBL/GenBank/DDBJ databases">
        <title>De novo transcriptome assembly of four accessions of the metal hyperaccumulator plant Noccaea caerulescens.</title>
        <authorList>
            <person name="Blande D."/>
            <person name="Halimaa P."/>
            <person name="Tervahauta A.I."/>
            <person name="Aarts M.G."/>
            <person name="Karenlampi S.O."/>
        </authorList>
    </citation>
    <scope>NUCLEOTIDE SEQUENCE</scope>
</reference>
<gene>
    <name evidence="2" type="ORF">LC_TR15051_c0_g1_i1_g.51069</name>
</gene>
<accession>A0A1J3FCI7</accession>
<protein>
    <submittedName>
        <fullName evidence="2">Uncharacterized protein</fullName>
    </submittedName>
</protein>